<dbReference type="CDD" id="cd07516">
    <property type="entry name" value="HAD_Pase"/>
    <property type="match status" value="1"/>
</dbReference>
<keyword evidence="1" id="KW-0378">Hydrolase</keyword>
<dbReference type="PRINTS" id="PR00119">
    <property type="entry name" value="CATATPASE"/>
</dbReference>
<keyword evidence="2" id="KW-1185">Reference proteome</keyword>
<evidence type="ECO:0000313" key="2">
    <source>
        <dbReference type="Proteomes" id="UP000241048"/>
    </source>
</evidence>
<dbReference type="GO" id="GO:0016791">
    <property type="term" value="F:phosphatase activity"/>
    <property type="evidence" value="ECO:0007669"/>
    <property type="project" value="TreeGrafter"/>
</dbReference>
<dbReference type="AlphaFoldDB" id="A0A2T3FKV6"/>
<dbReference type="InterPro" id="IPR036412">
    <property type="entry name" value="HAD-like_sf"/>
</dbReference>
<dbReference type="SFLD" id="SFLDS00003">
    <property type="entry name" value="Haloacid_Dehalogenase"/>
    <property type="match status" value="1"/>
</dbReference>
<dbReference type="InterPro" id="IPR000150">
    <property type="entry name" value="Cof"/>
</dbReference>
<dbReference type="InterPro" id="IPR006379">
    <property type="entry name" value="HAD-SF_hydro_IIB"/>
</dbReference>
<evidence type="ECO:0000313" key="1">
    <source>
        <dbReference type="EMBL" id="PST35906.1"/>
    </source>
</evidence>
<dbReference type="EMBL" id="PYLO01000006">
    <property type="protein sequence ID" value="PST35906.1"/>
    <property type="molecule type" value="Genomic_DNA"/>
</dbReference>
<name>A0A2T3FKV6_9CLOT</name>
<dbReference type="GO" id="GO:0005829">
    <property type="term" value="C:cytosol"/>
    <property type="evidence" value="ECO:0007669"/>
    <property type="project" value="TreeGrafter"/>
</dbReference>
<dbReference type="PANTHER" id="PTHR10000:SF8">
    <property type="entry name" value="HAD SUPERFAMILY HYDROLASE-LIKE, TYPE 3"/>
    <property type="match status" value="1"/>
</dbReference>
<dbReference type="NCBIfam" id="TIGR01484">
    <property type="entry name" value="HAD-SF-IIB"/>
    <property type="match status" value="1"/>
</dbReference>
<dbReference type="SFLD" id="SFLDG01140">
    <property type="entry name" value="C2.B:_Phosphomannomutase_and_P"/>
    <property type="match status" value="1"/>
</dbReference>
<proteinExistence type="predicted"/>
<dbReference type="Pfam" id="PF08282">
    <property type="entry name" value="Hydrolase_3"/>
    <property type="match status" value="1"/>
</dbReference>
<dbReference type="PROSITE" id="PS01228">
    <property type="entry name" value="COF_1"/>
    <property type="match status" value="1"/>
</dbReference>
<dbReference type="Gene3D" id="3.40.50.1000">
    <property type="entry name" value="HAD superfamily/HAD-like"/>
    <property type="match status" value="1"/>
</dbReference>
<dbReference type="NCBIfam" id="TIGR00099">
    <property type="entry name" value="Cof-subfamily"/>
    <property type="match status" value="1"/>
</dbReference>
<comment type="caution">
    <text evidence="1">The sequence shown here is derived from an EMBL/GenBank/DDBJ whole genome shotgun (WGS) entry which is preliminary data.</text>
</comment>
<gene>
    <name evidence="1" type="ORF">C7U56_13620</name>
</gene>
<dbReference type="SUPFAM" id="SSF56784">
    <property type="entry name" value="HAD-like"/>
    <property type="match status" value="1"/>
</dbReference>
<dbReference type="PANTHER" id="PTHR10000">
    <property type="entry name" value="PHOSPHOSERINE PHOSPHATASE"/>
    <property type="match status" value="1"/>
</dbReference>
<dbReference type="PROSITE" id="PS01229">
    <property type="entry name" value="COF_2"/>
    <property type="match status" value="1"/>
</dbReference>
<organism evidence="1 2">
    <name type="scientific">Clostridium fessum</name>
    <dbReference type="NCBI Taxonomy" id="2126740"/>
    <lineage>
        <taxon>Bacteria</taxon>
        <taxon>Bacillati</taxon>
        <taxon>Bacillota</taxon>
        <taxon>Clostridia</taxon>
        <taxon>Eubacteriales</taxon>
        <taxon>Clostridiaceae</taxon>
        <taxon>Clostridium</taxon>
    </lineage>
</organism>
<dbReference type="GO" id="GO:0000287">
    <property type="term" value="F:magnesium ion binding"/>
    <property type="evidence" value="ECO:0007669"/>
    <property type="project" value="TreeGrafter"/>
</dbReference>
<reference evidence="1 2" key="1">
    <citation type="submission" date="2018-03" db="EMBL/GenBank/DDBJ databases">
        <title>Lachnoclostridium SNUG30386 gen.nov., sp.nov., isolated from human faeces.</title>
        <authorList>
            <person name="Seo B."/>
            <person name="Jeon K."/>
            <person name="Ko G."/>
        </authorList>
    </citation>
    <scope>NUCLEOTIDE SEQUENCE [LARGE SCALE GENOMIC DNA]</scope>
    <source>
        <strain evidence="1 2">SNUG30386</strain>
    </source>
</reference>
<accession>A0A2T3FKV6</accession>
<protein>
    <submittedName>
        <fullName evidence="1">Cof-type HAD-IIB family hydrolase</fullName>
    </submittedName>
</protein>
<sequence>MGTRLIALDLDGTLLNEKMHVSEKTRQVMELCAQRGIEIVPATGRALPAVPEEVLSLPGVHYGIFTNGAVVRDFGKNTWVSESCLSWEETIRVIEVLRRHPVIYDMYVSEGGVSETRLLAQLEEYGIPERECAYIRATRRAVTDMVEYLREKKSPVQKMNLNFKDRESKQAVRAKLEAMPEVLVTSSLPWNLELNAAGITKGSGLRNLCQYLGIEAEETMAFGDGENDWPMLEAAGIGVAMENGAPFLKERADRIAASNREEGVAEAIRQWVLI</sequence>
<dbReference type="Gene3D" id="3.30.1240.10">
    <property type="match status" value="1"/>
</dbReference>
<dbReference type="Proteomes" id="UP000241048">
    <property type="component" value="Unassembled WGS sequence"/>
</dbReference>
<dbReference type="RefSeq" id="WP_107001683.1">
    <property type="nucleotide sequence ID" value="NZ_PYLO01000006.1"/>
</dbReference>
<dbReference type="InterPro" id="IPR023214">
    <property type="entry name" value="HAD_sf"/>
</dbReference>